<name>A0A9D2NGP7_9FIRM</name>
<evidence type="ECO:0000256" key="2">
    <source>
        <dbReference type="ARBA" id="ARBA00016337"/>
    </source>
</evidence>
<evidence type="ECO:0000256" key="8">
    <source>
        <dbReference type="ARBA" id="ARBA00031306"/>
    </source>
</evidence>
<dbReference type="Gene3D" id="3.10.520.10">
    <property type="entry name" value="ApbE-like domains"/>
    <property type="match status" value="1"/>
</dbReference>
<comment type="subcellular location">
    <subcellularLocation>
        <location evidence="12">Cell inner membrane</location>
        <topology evidence="12">Lipid-anchor</topology>
        <orientation evidence="12">Periplasmic side</orientation>
    </subcellularLocation>
</comment>
<evidence type="ECO:0000256" key="12">
    <source>
        <dbReference type="RuleBase" id="RU363002"/>
    </source>
</evidence>
<feature type="binding site" evidence="11">
    <location>
        <position position="292"/>
    </location>
    <ligand>
        <name>Mg(2+)</name>
        <dbReference type="ChEBI" id="CHEBI:18420"/>
    </ligand>
</feature>
<evidence type="ECO:0000256" key="1">
    <source>
        <dbReference type="ARBA" id="ARBA00011955"/>
    </source>
</evidence>
<dbReference type="EC" id="2.7.1.180" evidence="1 10"/>
<keyword evidence="12" id="KW-0997">Cell inner membrane</keyword>
<evidence type="ECO:0000256" key="3">
    <source>
        <dbReference type="ARBA" id="ARBA00022630"/>
    </source>
</evidence>
<comment type="similarity">
    <text evidence="10 12">Belongs to the ApbE family.</text>
</comment>
<dbReference type="PANTHER" id="PTHR30040:SF2">
    <property type="entry name" value="FAD:PROTEIN FMN TRANSFERASE"/>
    <property type="match status" value="1"/>
</dbReference>
<dbReference type="PIRSF" id="PIRSF006268">
    <property type="entry name" value="ApbE"/>
    <property type="match status" value="1"/>
</dbReference>
<dbReference type="SUPFAM" id="SSF143631">
    <property type="entry name" value="ApbE-like"/>
    <property type="match status" value="1"/>
</dbReference>
<protein>
    <recommendedName>
        <fullName evidence="2 10">FAD:protein FMN transferase</fullName>
        <ecNumber evidence="1 10">2.7.1.180</ecNumber>
    </recommendedName>
    <alternativeName>
        <fullName evidence="8 10">Flavin transferase</fullName>
    </alternativeName>
</protein>
<dbReference type="InterPro" id="IPR003374">
    <property type="entry name" value="ApbE-like_sf"/>
</dbReference>
<dbReference type="GO" id="GO:0005886">
    <property type="term" value="C:plasma membrane"/>
    <property type="evidence" value="ECO:0007669"/>
    <property type="project" value="UniProtKB-SubCell"/>
</dbReference>
<dbReference type="AlphaFoldDB" id="A0A9D2NGP7"/>
<proteinExistence type="inferred from homology"/>
<feature type="binding site" evidence="11">
    <location>
        <position position="175"/>
    </location>
    <ligand>
        <name>Mg(2+)</name>
        <dbReference type="ChEBI" id="CHEBI:18420"/>
    </ligand>
</feature>
<evidence type="ECO:0000256" key="4">
    <source>
        <dbReference type="ARBA" id="ARBA00022679"/>
    </source>
</evidence>
<keyword evidence="7 10" id="KW-0460">Magnesium</keyword>
<dbReference type="PANTHER" id="PTHR30040">
    <property type="entry name" value="THIAMINE BIOSYNTHESIS LIPOPROTEIN APBE"/>
    <property type="match status" value="1"/>
</dbReference>
<reference evidence="13" key="1">
    <citation type="journal article" date="2021" name="PeerJ">
        <title>Extensive microbial diversity within the chicken gut microbiome revealed by metagenomics and culture.</title>
        <authorList>
            <person name="Gilroy R."/>
            <person name="Ravi A."/>
            <person name="Getino M."/>
            <person name="Pursley I."/>
            <person name="Horton D.L."/>
            <person name="Alikhan N.F."/>
            <person name="Baker D."/>
            <person name="Gharbi K."/>
            <person name="Hall N."/>
            <person name="Watson M."/>
            <person name="Adriaenssens E.M."/>
            <person name="Foster-Nyarko E."/>
            <person name="Jarju S."/>
            <person name="Secka A."/>
            <person name="Antonio M."/>
            <person name="Oren A."/>
            <person name="Chaudhuri R.R."/>
            <person name="La Ragione R."/>
            <person name="Hildebrand F."/>
            <person name="Pallen M.J."/>
        </authorList>
    </citation>
    <scope>NUCLEOTIDE SEQUENCE</scope>
    <source>
        <strain evidence="13">USAMLcec2-132</strain>
    </source>
</reference>
<keyword evidence="12" id="KW-0472">Membrane</keyword>
<comment type="cofactor">
    <cofactor evidence="11">
        <name>Mg(2+)</name>
        <dbReference type="ChEBI" id="CHEBI:18420"/>
    </cofactor>
    <cofactor evidence="11">
        <name>Mn(2+)</name>
        <dbReference type="ChEBI" id="CHEBI:29035"/>
    </cofactor>
    <text evidence="11">Magnesium. Can also use manganese.</text>
</comment>
<keyword evidence="12" id="KW-0449">Lipoprotein</keyword>
<gene>
    <name evidence="13" type="ORF">H9761_14335</name>
</gene>
<dbReference type="EMBL" id="DWWS01000050">
    <property type="protein sequence ID" value="HJC24858.1"/>
    <property type="molecule type" value="Genomic_DNA"/>
</dbReference>
<accession>A0A9D2NGP7</accession>
<comment type="function">
    <text evidence="12">Flavin transferase that catalyzes the transfer of the FMN moiety of FAD and its covalent binding to the hydroxyl group of a threonine residue in a target flavoprotein.</text>
</comment>
<dbReference type="InterPro" id="IPR024932">
    <property type="entry name" value="ApbE"/>
</dbReference>
<comment type="caution">
    <text evidence="13">The sequence shown here is derived from an EMBL/GenBank/DDBJ whole genome shotgun (WGS) entry which is preliminary data.</text>
</comment>
<dbReference type="Proteomes" id="UP000823891">
    <property type="component" value="Unassembled WGS sequence"/>
</dbReference>
<keyword evidence="12" id="KW-1003">Cell membrane</keyword>
<reference evidence="13" key="2">
    <citation type="submission" date="2021-04" db="EMBL/GenBank/DDBJ databases">
        <authorList>
            <person name="Gilroy R."/>
        </authorList>
    </citation>
    <scope>NUCLEOTIDE SEQUENCE</scope>
    <source>
        <strain evidence="13">USAMLcec2-132</strain>
    </source>
</reference>
<feature type="binding site" evidence="11">
    <location>
        <position position="288"/>
    </location>
    <ligand>
        <name>Mg(2+)</name>
        <dbReference type="ChEBI" id="CHEBI:18420"/>
    </ligand>
</feature>
<keyword evidence="3 10" id="KW-0285">Flavoprotein</keyword>
<comment type="catalytic activity">
    <reaction evidence="9 10 12">
        <text>L-threonyl-[protein] + FAD = FMN-L-threonyl-[protein] + AMP + H(+)</text>
        <dbReference type="Rhea" id="RHEA:36847"/>
        <dbReference type="Rhea" id="RHEA-COMP:11060"/>
        <dbReference type="Rhea" id="RHEA-COMP:11061"/>
        <dbReference type="ChEBI" id="CHEBI:15378"/>
        <dbReference type="ChEBI" id="CHEBI:30013"/>
        <dbReference type="ChEBI" id="CHEBI:57692"/>
        <dbReference type="ChEBI" id="CHEBI:74257"/>
        <dbReference type="ChEBI" id="CHEBI:456215"/>
        <dbReference type="EC" id="2.7.1.180"/>
    </reaction>
</comment>
<keyword evidence="6 10" id="KW-0274">FAD</keyword>
<evidence type="ECO:0000313" key="13">
    <source>
        <dbReference type="EMBL" id="HJC24858.1"/>
    </source>
</evidence>
<evidence type="ECO:0000313" key="14">
    <source>
        <dbReference type="Proteomes" id="UP000823891"/>
    </source>
</evidence>
<organism evidence="13 14">
    <name type="scientific">Candidatus Eisenbergiella merdavium</name>
    <dbReference type="NCBI Taxonomy" id="2838551"/>
    <lineage>
        <taxon>Bacteria</taxon>
        <taxon>Bacillati</taxon>
        <taxon>Bacillota</taxon>
        <taxon>Clostridia</taxon>
        <taxon>Lachnospirales</taxon>
        <taxon>Lachnospiraceae</taxon>
        <taxon>Eisenbergiella</taxon>
    </lineage>
</organism>
<evidence type="ECO:0000256" key="7">
    <source>
        <dbReference type="ARBA" id="ARBA00022842"/>
    </source>
</evidence>
<sequence length="361" mass="39690">MRKRRFAWRRRTGAALLIGLMMLSGCGRISLEAQEAESAFLSLNTYMAFTAYGKRAQEAVEDARQRVEELDALWSVTNENSEIYQANHSEGKPVNVSEETAELVSFALEMAEKTDGALEPTIYPVLRAWGFTTDSKQVPSQEEIHALLSEVDYEKIMLEGSSLTVPEGMELDLGAVGKGYAGDLAEEAIRAQGIGCAILRLGGDIQTIGSRPDGSDWRVGLRSPWNDGTLGILRIRDAAVITSGGYENYFEDEEGNAYWHILDPKTGYPAENGLLSVTIICPQGRMGDALSTALFVMGREKAIEYWEKNGGFEMILVTEDGRLLITEGADERFTLGEGRKEEIIVLTDQEDKAADQAAAEK</sequence>
<evidence type="ECO:0000256" key="11">
    <source>
        <dbReference type="PIRSR" id="PIRSR006268-2"/>
    </source>
</evidence>
<evidence type="ECO:0000256" key="6">
    <source>
        <dbReference type="ARBA" id="ARBA00022827"/>
    </source>
</evidence>
<dbReference type="GO" id="GO:0016740">
    <property type="term" value="F:transferase activity"/>
    <property type="evidence" value="ECO:0007669"/>
    <property type="project" value="UniProtKB-UniRule"/>
</dbReference>
<dbReference type="GO" id="GO:0046872">
    <property type="term" value="F:metal ion binding"/>
    <property type="evidence" value="ECO:0007669"/>
    <property type="project" value="UniProtKB-UniRule"/>
</dbReference>
<evidence type="ECO:0000256" key="9">
    <source>
        <dbReference type="ARBA" id="ARBA00048540"/>
    </source>
</evidence>
<evidence type="ECO:0000256" key="5">
    <source>
        <dbReference type="ARBA" id="ARBA00022723"/>
    </source>
</evidence>
<dbReference type="PROSITE" id="PS51257">
    <property type="entry name" value="PROKAR_LIPOPROTEIN"/>
    <property type="match status" value="1"/>
</dbReference>
<keyword evidence="4 10" id="KW-0808">Transferase</keyword>
<dbReference type="Pfam" id="PF02424">
    <property type="entry name" value="ApbE"/>
    <property type="match status" value="1"/>
</dbReference>
<keyword evidence="5 10" id="KW-0479">Metal-binding</keyword>
<evidence type="ECO:0000256" key="10">
    <source>
        <dbReference type="PIRNR" id="PIRNR006268"/>
    </source>
</evidence>